<comment type="caution">
    <text evidence="2">The sequence shown here is derived from an EMBL/GenBank/DDBJ whole genome shotgun (WGS) entry which is preliminary data.</text>
</comment>
<evidence type="ECO:0000313" key="2">
    <source>
        <dbReference type="EMBL" id="MBD8022727.1"/>
    </source>
</evidence>
<reference evidence="2 3" key="1">
    <citation type="submission" date="2020-08" db="EMBL/GenBank/DDBJ databases">
        <title>A Genomic Blueprint of the Chicken Gut Microbiome.</title>
        <authorList>
            <person name="Gilroy R."/>
            <person name="Ravi A."/>
            <person name="Getino M."/>
            <person name="Pursley I."/>
            <person name="Horton D.L."/>
            <person name="Alikhan N.-F."/>
            <person name="Baker D."/>
            <person name="Gharbi K."/>
            <person name="Hall N."/>
            <person name="Watson M."/>
            <person name="Adriaenssens E.M."/>
            <person name="Foster-Nyarko E."/>
            <person name="Jarju S."/>
            <person name="Secka A."/>
            <person name="Antonio M."/>
            <person name="Oren A."/>
            <person name="Chaudhuri R."/>
            <person name="La Ragione R.M."/>
            <person name="Hildebrand F."/>
            <person name="Pallen M.J."/>
        </authorList>
    </citation>
    <scope>NUCLEOTIDE SEQUENCE [LARGE SCALE GENOMIC DNA]</scope>
    <source>
        <strain evidence="2 3">Sa1CUA4</strain>
    </source>
</reference>
<name>A0ABR8X068_9MICO</name>
<accession>A0ABR8X068</accession>
<dbReference type="EMBL" id="JACSPM010000001">
    <property type="protein sequence ID" value="MBD8022727.1"/>
    <property type="molecule type" value="Genomic_DNA"/>
</dbReference>
<dbReference type="Proteomes" id="UP000602532">
    <property type="component" value="Unassembled WGS sequence"/>
</dbReference>
<sequence length="86" mass="9054">MAIVNRLTVDGRDYFLPDPVTGLKTQILEAIKAGGGYVNIPPLRGGPGIDILFSPGMPVTWSQIDVGDSPSAADDTPVDAPDEFTL</sequence>
<keyword evidence="3" id="KW-1185">Reference proteome</keyword>
<gene>
    <name evidence="2" type="ORF">H9622_03880</name>
</gene>
<evidence type="ECO:0000256" key="1">
    <source>
        <dbReference type="SAM" id="MobiDB-lite"/>
    </source>
</evidence>
<organism evidence="2 3">
    <name type="scientific">Microbacterium gallinarum</name>
    <dbReference type="NCBI Taxonomy" id="2762209"/>
    <lineage>
        <taxon>Bacteria</taxon>
        <taxon>Bacillati</taxon>
        <taxon>Actinomycetota</taxon>
        <taxon>Actinomycetes</taxon>
        <taxon>Micrococcales</taxon>
        <taxon>Microbacteriaceae</taxon>
        <taxon>Microbacterium</taxon>
    </lineage>
</organism>
<protein>
    <submittedName>
        <fullName evidence="2">Uncharacterized protein</fullName>
    </submittedName>
</protein>
<feature type="compositionally biased region" description="Acidic residues" evidence="1">
    <location>
        <begin position="76"/>
        <end position="86"/>
    </location>
</feature>
<dbReference type="RefSeq" id="WP_191764404.1">
    <property type="nucleotide sequence ID" value="NZ_JACSPM010000001.1"/>
</dbReference>
<proteinExistence type="predicted"/>
<feature type="region of interest" description="Disordered" evidence="1">
    <location>
        <begin position="65"/>
        <end position="86"/>
    </location>
</feature>
<evidence type="ECO:0000313" key="3">
    <source>
        <dbReference type="Proteomes" id="UP000602532"/>
    </source>
</evidence>